<accession>A0A1X2G8C5</accession>
<organism evidence="1 2">
    <name type="scientific">Hesseltinella vesiculosa</name>
    <dbReference type="NCBI Taxonomy" id="101127"/>
    <lineage>
        <taxon>Eukaryota</taxon>
        <taxon>Fungi</taxon>
        <taxon>Fungi incertae sedis</taxon>
        <taxon>Mucoromycota</taxon>
        <taxon>Mucoromycotina</taxon>
        <taxon>Mucoromycetes</taxon>
        <taxon>Mucorales</taxon>
        <taxon>Cunninghamellaceae</taxon>
        <taxon>Hesseltinella</taxon>
    </lineage>
</organism>
<dbReference type="Proteomes" id="UP000242146">
    <property type="component" value="Unassembled WGS sequence"/>
</dbReference>
<protein>
    <submittedName>
        <fullName evidence="1">Uncharacterized protein</fullName>
    </submittedName>
</protein>
<dbReference type="OrthoDB" id="2377025at2759"/>
<evidence type="ECO:0000313" key="1">
    <source>
        <dbReference type="EMBL" id="ORX47707.1"/>
    </source>
</evidence>
<feature type="non-terminal residue" evidence="1">
    <location>
        <position position="1"/>
    </location>
</feature>
<dbReference type="AlphaFoldDB" id="A0A1X2G8C5"/>
<dbReference type="EMBL" id="MCGT01000032">
    <property type="protein sequence ID" value="ORX47707.1"/>
    <property type="molecule type" value="Genomic_DNA"/>
</dbReference>
<sequence length="61" mass="7179">AKLAEYHDTRTDLPIRKFVLIANLLKKVSRQEHPPVQTEEAWFDMCLEQSLQPDQIDSQEQ</sequence>
<keyword evidence="2" id="KW-1185">Reference proteome</keyword>
<gene>
    <name evidence="1" type="ORF">DM01DRAFT_1257781</name>
</gene>
<evidence type="ECO:0000313" key="2">
    <source>
        <dbReference type="Proteomes" id="UP000242146"/>
    </source>
</evidence>
<reference evidence="1 2" key="1">
    <citation type="submission" date="2016-07" db="EMBL/GenBank/DDBJ databases">
        <title>Pervasive Adenine N6-methylation of Active Genes in Fungi.</title>
        <authorList>
            <consortium name="DOE Joint Genome Institute"/>
            <person name="Mondo S.J."/>
            <person name="Dannebaum R.O."/>
            <person name="Kuo R.C."/>
            <person name="Labutti K."/>
            <person name="Haridas S."/>
            <person name="Kuo A."/>
            <person name="Salamov A."/>
            <person name="Ahrendt S.R."/>
            <person name="Lipzen A."/>
            <person name="Sullivan W."/>
            <person name="Andreopoulos W.B."/>
            <person name="Clum A."/>
            <person name="Lindquist E."/>
            <person name="Daum C."/>
            <person name="Ramamoorthy G.K."/>
            <person name="Gryganskyi A."/>
            <person name="Culley D."/>
            <person name="Magnuson J.K."/>
            <person name="James T.Y."/>
            <person name="O'Malley M.A."/>
            <person name="Stajich J.E."/>
            <person name="Spatafora J.W."/>
            <person name="Visel A."/>
            <person name="Grigoriev I.V."/>
        </authorList>
    </citation>
    <scope>NUCLEOTIDE SEQUENCE [LARGE SCALE GENOMIC DNA]</scope>
    <source>
        <strain evidence="1 2">NRRL 3301</strain>
    </source>
</reference>
<feature type="non-terminal residue" evidence="1">
    <location>
        <position position="61"/>
    </location>
</feature>
<name>A0A1X2G8C5_9FUNG</name>
<comment type="caution">
    <text evidence="1">The sequence shown here is derived from an EMBL/GenBank/DDBJ whole genome shotgun (WGS) entry which is preliminary data.</text>
</comment>
<proteinExistence type="predicted"/>